<proteinExistence type="predicted"/>
<keyword evidence="3" id="KW-1185">Reference proteome</keyword>
<gene>
    <name evidence="2" type="ORF">SAPINGB_P004872</name>
</gene>
<protein>
    <submittedName>
        <fullName evidence="2">Uncharacterized protein</fullName>
    </submittedName>
</protein>
<dbReference type="Proteomes" id="UP000398389">
    <property type="component" value="Unassembled WGS sequence"/>
</dbReference>
<name>A0A5E8BXI3_9ASCO</name>
<dbReference type="EMBL" id="CABVLU010000004">
    <property type="protein sequence ID" value="VVT56164.1"/>
    <property type="molecule type" value="Genomic_DNA"/>
</dbReference>
<keyword evidence="1" id="KW-0472">Membrane</keyword>
<dbReference type="InterPro" id="IPR021460">
    <property type="entry name" value="DUF3112"/>
</dbReference>
<organism evidence="2 3">
    <name type="scientific">Magnusiomyces paraingens</name>
    <dbReference type="NCBI Taxonomy" id="2606893"/>
    <lineage>
        <taxon>Eukaryota</taxon>
        <taxon>Fungi</taxon>
        <taxon>Dikarya</taxon>
        <taxon>Ascomycota</taxon>
        <taxon>Saccharomycotina</taxon>
        <taxon>Dipodascomycetes</taxon>
        <taxon>Dipodascales</taxon>
        <taxon>Dipodascaceae</taxon>
        <taxon>Magnusiomyces</taxon>
    </lineage>
</organism>
<dbReference type="OrthoDB" id="3357002at2759"/>
<dbReference type="GeneID" id="43583687"/>
<feature type="transmembrane region" description="Helical" evidence="1">
    <location>
        <begin position="220"/>
        <end position="245"/>
    </location>
</feature>
<feature type="transmembrane region" description="Helical" evidence="1">
    <location>
        <begin position="76"/>
        <end position="97"/>
    </location>
</feature>
<dbReference type="PANTHER" id="PTHR35184:SF1">
    <property type="entry name" value="INTEGRAL MEMBRANE PROTEIN"/>
    <property type="match status" value="1"/>
</dbReference>
<accession>A0A5E8BXI3</accession>
<sequence>MLGLGNSGGILSLVTPQGKVPGTGLSEIVKNLNSYASDPTASLLFGTGSNVINDILNLVGAELPGQWGDYSANSDIGPSVFFVVAFSIFTASYIFIFTRNCMRGHIFFPTLGLIIYSLLRAIAFGLRVNWSKNPTNIDLGMTSSGLIFGPGIFICVTNMLFGLRIFTWRHPEFNKNIVFNGAVFFVNMAIIGMFIMGLSGEGLPFANFMTRHRYTVCQRLGSAGAVATALYTMMGVGLIVLGYVIKPGHIEGRLGLVCGRFGSRRNGMNTPLQTFSAGWVRSADLFFYPAKGSQVRYTRGESESRAVRVIATRKAPAGGLSTHTFGSGYQGSSGHGPRMSTNIWIVVVTSVLLCIGASLRAASTFPRTARGGFNGVPTGSWMYLSWPMYVFTGAFECIINIIYLAGRVDLRFYIPDMPRKVGDGPIEGDSQNDVELESYMLQNQSKPELVRVVE</sequence>
<feature type="transmembrane region" description="Helical" evidence="1">
    <location>
        <begin position="343"/>
        <end position="363"/>
    </location>
</feature>
<feature type="transmembrane region" description="Helical" evidence="1">
    <location>
        <begin position="178"/>
        <end position="200"/>
    </location>
</feature>
<dbReference type="PANTHER" id="PTHR35184">
    <property type="entry name" value="YALI0C10208P"/>
    <property type="match status" value="1"/>
</dbReference>
<dbReference type="RefSeq" id="XP_031855478.1">
    <property type="nucleotide sequence ID" value="XM_031999587.1"/>
</dbReference>
<dbReference type="Pfam" id="PF11309">
    <property type="entry name" value="DUF3112"/>
    <property type="match status" value="1"/>
</dbReference>
<evidence type="ECO:0000313" key="3">
    <source>
        <dbReference type="Proteomes" id="UP000398389"/>
    </source>
</evidence>
<dbReference type="AlphaFoldDB" id="A0A5E8BXI3"/>
<evidence type="ECO:0000256" key="1">
    <source>
        <dbReference type="SAM" id="Phobius"/>
    </source>
</evidence>
<evidence type="ECO:0000313" key="2">
    <source>
        <dbReference type="EMBL" id="VVT56164.1"/>
    </source>
</evidence>
<keyword evidence="1" id="KW-0812">Transmembrane</keyword>
<keyword evidence="1" id="KW-1133">Transmembrane helix</keyword>
<feature type="transmembrane region" description="Helical" evidence="1">
    <location>
        <begin position="146"/>
        <end position="166"/>
    </location>
</feature>
<reference evidence="2 3" key="1">
    <citation type="submission" date="2019-09" db="EMBL/GenBank/DDBJ databases">
        <authorList>
            <person name="Brejova B."/>
        </authorList>
    </citation>
    <scope>NUCLEOTIDE SEQUENCE [LARGE SCALE GENOMIC DNA]</scope>
</reference>
<feature type="transmembrane region" description="Helical" evidence="1">
    <location>
        <begin position="106"/>
        <end position="126"/>
    </location>
</feature>
<feature type="transmembrane region" description="Helical" evidence="1">
    <location>
        <begin position="383"/>
        <end position="405"/>
    </location>
</feature>